<comment type="catalytic activity">
    <reaction evidence="2">
        <text>thiamine phosphate + ATP = thiamine diphosphate + ADP</text>
        <dbReference type="Rhea" id="RHEA:15913"/>
        <dbReference type="ChEBI" id="CHEBI:30616"/>
        <dbReference type="ChEBI" id="CHEBI:37575"/>
        <dbReference type="ChEBI" id="CHEBI:58937"/>
        <dbReference type="ChEBI" id="CHEBI:456216"/>
        <dbReference type="EC" id="2.7.4.16"/>
    </reaction>
</comment>
<reference evidence="4 5" key="1">
    <citation type="submission" date="2019-04" db="EMBL/GenBank/DDBJ databases">
        <title>Isolation and culture of sulfate reducing bacteria from the cold seep of the South China Sea.</title>
        <authorList>
            <person name="Sun C."/>
            <person name="Liu R."/>
        </authorList>
    </citation>
    <scope>NUCLEOTIDE SEQUENCE [LARGE SCALE GENOMIC DNA]</scope>
    <source>
        <strain evidence="4 5">CS1</strain>
    </source>
</reference>
<feature type="binding site" evidence="2">
    <location>
        <position position="48"/>
    </location>
    <ligand>
        <name>Mg(2+)</name>
        <dbReference type="ChEBI" id="CHEBI:18420"/>
        <label>4</label>
    </ligand>
</feature>
<keyword evidence="2" id="KW-0547">Nucleotide-binding</keyword>
<feature type="binding site" evidence="2">
    <location>
        <position position="242"/>
    </location>
    <ligand>
        <name>Mg(2+)</name>
        <dbReference type="ChEBI" id="CHEBI:18420"/>
        <label>5</label>
    </ligand>
</feature>
<dbReference type="RefSeq" id="WP_171267412.1">
    <property type="nucleotide sequence ID" value="NZ_CP039543.1"/>
</dbReference>
<evidence type="ECO:0000256" key="1">
    <source>
        <dbReference type="ARBA" id="ARBA00022977"/>
    </source>
</evidence>
<feature type="binding site" evidence="2">
    <location>
        <position position="338"/>
    </location>
    <ligand>
        <name>substrate</name>
    </ligand>
</feature>
<proteinExistence type="inferred from homology"/>
<keyword evidence="2" id="KW-0460">Magnesium</keyword>
<gene>
    <name evidence="2 4" type="primary">thiL</name>
    <name evidence="4" type="ORF">E8L03_11275</name>
</gene>
<dbReference type="GO" id="GO:0009030">
    <property type="term" value="F:thiamine-phosphate kinase activity"/>
    <property type="evidence" value="ECO:0007669"/>
    <property type="project" value="UniProtKB-EC"/>
</dbReference>
<feature type="binding site" evidence="2">
    <location>
        <position position="63"/>
    </location>
    <ligand>
        <name>Mg(2+)</name>
        <dbReference type="ChEBI" id="CHEBI:18420"/>
        <label>1</label>
    </ligand>
</feature>
<keyword evidence="2" id="KW-0067">ATP-binding</keyword>
<evidence type="ECO:0000313" key="4">
    <source>
        <dbReference type="EMBL" id="QJT09484.1"/>
    </source>
</evidence>
<comment type="similarity">
    <text evidence="2">Belongs to the thiamine-monophosphate kinase family.</text>
</comment>
<keyword evidence="1 2" id="KW-0784">Thiamine biosynthesis</keyword>
<dbReference type="Gene3D" id="3.90.650.10">
    <property type="entry name" value="PurM-like C-terminal domain"/>
    <property type="match status" value="1"/>
</dbReference>
<keyword evidence="2 4" id="KW-0808">Transferase</keyword>
<dbReference type="InterPro" id="IPR036676">
    <property type="entry name" value="PurM-like_C_sf"/>
</dbReference>
<keyword evidence="2 4" id="KW-0418">Kinase</keyword>
<sequence length="343" mass="36368">MSDSSDSNLRRRKGRAPGACETEDDFFHYLDTFFDREHPSLELGRGDDCAVLNLPGKSCFTTDLFLEDVHFRTRYFTPGEIGHKGLAVNLSDLAGMGVKPTGFLLNLIVPGDDRLDAAFWDEFFAAMAKLANDAGAVLAGGDLSAGPNLGMAITAWGVPEQGSAILTRGPVSPGDIIFTVGEYGLARTGLMCMEAEGRDAEADFPAAVAAHCTPQPKLAAGLVLGRIAGESGGVTGLMDLSDGIARDLPRLLGFEHGAALDIPSDSLHEEIRRHAQETGEDPVEFAVVGGEDYALLGAASPSTITRLEQEVEGLRPIGEVVPGKGLTVNGKHFTRTGFDHFGR</sequence>
<dbReference type="InterPro" id="IPR016188">
    <property type="entry name" value="PurM-like_N"/>
</dbReference>
<dbReference type="Gene3D" id="3.30.1330.10">
    <property type="entry name" value="PurM-like, N-terminal domain"/>
    <property type="match status" value="1"/>
</dbReference>
<dbReference type="Pfam" id="PF00586">
    <property type="entry name" value="AIRS"/>
    <property type="match status" value="1"/>
</dbReference>
<name>A0ABX6NFU7_9BACT</name>
<feature type="binding site" evidence="2">
    <location>
        <position position="92"/>
    </location>
    <ligand>
        <name>Mg(2+)</name>
        <dbReference type="ChEBI" id="CHEBI:18420"/>
        <label>3</label>
    </ligand>
</feature>
<feature type="binding site" evidence="2">
    <location>
        <position position="92"/>
    </location>
    <ligand>
        <name>Mg(2+)</name>
        <dbReference type="ChEBI" id="CHEBI:18420"/>
        <label>4</label>
    </ligand>
</feature>
<feature type="binding site" evidence="2">
    <location>
        <position position="291"/>
    </location>
    <ligand>
        <name>substrate</name>
    </ligand>
</feature>
<dbReference type="SUPFAM" id="SSF55326">
    <property type="entry name" value="PurM N-terminal domain-like"/>
    <property type="match status" value="1"/>
</dbReference>
<feature type="binding site" evidence="2">
    <location>
        <position position="168"/>
    </location>
    <ligand>
        <name>ATP</name>
        <dbReference type="ChEBI" id="CHEBI:30616"/>
    </ligand>
</feature>
<comment type="miscellaneous">
    <text evidence="2">Reaction mechanism of ThiL seems to utilize a direct, inline transfer of the gamma-phosphate of ATP to TMP rather than a phosphorylated enzyme intermediate.</text>
</comment>
<organism evidence="4 5">
    <name type="scientific">Oceanidesulfovibrio marinus</name>
    <dbReference type="NCBI Taxonomy" id="370038"/>
    <lineage>
        <taxon>Bacteria</taxon>
        <taxon>Pseudomonadati</taxon>
        <taxon>Thermodesulfobacteriota</taxon>
        <taxon>Desulfovibrionia</taxon>
        <taxon>Desulfovibrionales</taxon>
        <taxon>Desulfovibrionaceae</taxon>
        <taxon>Oceanidesulfovibrio</taxon>
    </lineage>
</organism>
<feature type="binding site" evidence="2">
    <location>
        <position position="48"/>
    </location>
    <ligand>
        <name>Mg(2+)</name>
        <dbReference type="ChEBI" id="CHEBI:18420"/>
        <label>3</label>
    </ligand>
</feature>
<feature type="binding site" evidence="2">
    <location>
        <begin position="141"/>
        <end position="142"/>
    </location>
    <ligand>
        <name>ATP</name>
        <dbReference type="ChEBI" id="CHEBI:30616"/>
    </ligand>
</feature>
<dbReference type="EC" id="2.7.4.16" evidence="2"/>
<dbReference type="InterPro" id="IPR036921">
    <property type="entry name" value="PurM-like_N_sf"/>
</dbReference>
<feature type="binding site" evidence="2">
    <location>
        <position position="63"/>
    </location>
    <ligand>
        <name>Mg(2+)</name>
        <dbReference type="ChEBI" id="CHEBI:18420"/>
        <label>2</label>
    </ligand>
</feature>
<feature type="binding site" evidence="2">
    <location>
        <position position="70"/>
    </location>
    <ligand>
        <name>substrate</name>
    </ligand>
</feature>
<dbReference type="SUPFAM" id="SSF56042">
    <property type="entry name" value="PurM C-terminal domain-like"/>
    <property type="match status" value="1"/>
</dbReference>
<dbReference type="EMBL" id="CP039543">
    <property type="protein sequence ID" value="QJT09484.1"/>
    <property type="molecule type" value="Genomic_DNA"/>
</dbReference>
<dbReference type="PANTHER" id="PTHR30270:SF0">
    <property type="entry name" value="THIAMINE-MONOPHOSPHATE KINASE"/>
    <property type="match status" value="1"/>
</dbReference>
<dbReference type="InterPro" id="IPR006283">
    <property type="entry name" value="ThiL-like"/>
</dbReference>
<keyword evidence="2" id="KW-0479">Metal-binding</keyword>
<feature type="binding site" evidence="2">
    <location>
        <position position="241"/>
    </location>
    <ligand>
        <name>ATP</name>
        <dbReference type="ChEBI" id="CHEBI:30616"/>
    </ligand>
</feature>
<dbReference type="HAMAP" id="MF_02128">
    <property type="entry name" value="TMP_kinase"/>
    <property type="match status" value="1"/>
</dbReference>
<protein>
    <recommendedName>
        <fullName evidence="2">Thiamine-monophosphate kinase</fullName>
        <shortName evidence="2">TMP kinase</shortName>
        <shortName evidence="2">Thiamine-phosphate kinase</shortName>
        <ecNumber evidence="2">2.7.4.16</ecNumber>
    </recommendedName>
</protein>
<comment type="function">
    <text evidence="2">Catalyzes the ATP-dependent phosphorylation of thiamine-monophosphate (TMP) to form thiamine-pyrophosphate (TPP), the active form of vitamin B1.</text>
</comment>
<feature type="binding site" evidence="2">
    <location>
        <position position="142"/>
    </location>
    <ligand>
        <name>Mg(2+)</name>
        <dbReference type="ChEBI" id="CHEBI:18420"/>
        <label>1</label>
    </ligand>
</feature>
<feature type="binding site" evidence="2">
    <location>
        <position position="61"/>
    </location>
    <ligand>
        <name>Mg(2+)</name>
        <dbReference type="ChEBI" id="CHEBI:18420"/>
        <label>4</label>
    </ligand>
</feature>
<feature type="binding site" evidence="2">
    <location>
        <position position="62"/>
    </location>
    <ligand>
        <name>Mg(2+)</name>
        <dbReference type="ChEBI" id="CHEBI:18420"/>
        <label>1</label>
    </ligand>
</feature>
<dbReference type="CDD" id="cd02194">
    <property type="entry name" value="ThiL"/>
    <property type="match status" value="1"/>
</dbReference>
<comment type="caution">
    <text evidence="2">Lacks conserved residue(s) required for the propagation of feature annotation.</text>
</comment>
<evidence type="ECO:0000256" key="2">
    <source>
        <dbReference type="HAMAP-Rule" id="MF_02128"/>
    </source>
</evidence>
<comment type="pathway">
    <text evidence="2">Cofactor biosynthesis; thiamine diphosphate biosynthesis; thiamine diphosphate from thiamine phosphate: step 1/1.</text>
</comment>
<dbReference type="Proteomes" id="UP000503251">
    <property type="component" value="Chromosome"/>
</dbReference>
<dbReference type="PANTHER" id="PTHR30270">
    <property type="entry name" value="THIAMINE-MONOPHOSPHATE KINASE"/>
    <property type="match status" value="1"/>
</dbReference>
<keyword evidence="5" id="KW-1185">Reference proteome</keyword>
<feature type="binding site" evidence="2">
    <location>
        <position position="92"/>
    </location>
    <ligand>
        <name>Mg(2+)</name>
        <dbReference type="ChEBI" id="CHEBI:18420"/>
        <label>2</label>
    </ligand>
</feature>
<evidence type="ECO:0000313" key="5">
    <source>
        <dbReference type="Proteomes" id="UP000503251"/>
    </source>
</evidence>
<evidence type="ECO:0000259" key="3">
    <source>
        <dbReference type="Pfam" id="PF00586"/>
    </source>
</evidence>
<feature type="domain" description="PurM-like N-terminal" evidence="3">
    <location>
        <begin position="46"/>
        <end position="158"/>
    </location>
</feature>
<dbReference type="NCBIfam" id="TIGR01379">
    <property type="entry name" value="thiL"/>
    <property type="match status" value="1"/>
</dbReference>
<feature type="binding site" evidence="2">
    <location>
        <position position="239"/>
    </location>
    <ligand>
        <name>Mg(2+)</name>
        <dbReference type="ChEBI" id="CHEBI:18420"/>
        <label>3</label>
    </ligand>
</feature>
<dbReference type="PIRSF" id="PIRSF005303">
    <property type="entry name" value="Thiam_monoph_kin"/>
    <property type="match status" value="1"/>
</dbReference>
<accession>A0ABX6NFU7</accession>